<dbReference type="Proteomes" id="UP000009168">
    <property type="component" value="Unassembled WGS sequence"/>
</dbReference>
<evidence type="ECO:0000313" key="2">
    <source>
        <dbReference type="EMBL" id="EAS05230.2"/>
    </source>
</evidence>
<evidence type="ECO:0000256" key="1">
    <source>
        <dbReference type="SAM" id="MobiDB-lite"/>
    </source>
</evidence>
<feature type="compositionally biased region" description="Polar residues" evidence="1">
    <location>
        <begin position="906"/>
        <end position="923"/>
    </location>
</feature>
<evidence type="ECO:0000313" key="3">
    <source>
        <dbReference type="Proteomes" id="UP000009168"/>
    </source>
</evidence>
<dbReference type="GeneID" id="7843729"/>
<dbReference type="InterPro" id="IPR051113">
    <property type="entry name" value="Integrator_subunit6"/>
</dbReference>
<dbReference type="RefSeq" id="XP_001025475.2">
    <property type="nucleotide sequence ID" value="XM_001025475.2"/>
</dbReference>
<feature type="compositionally biased region" description="Basic and acidic residues" evidence="1">
    <location>
        <begin position="794"/>
        <end position="814"/>
    </location>
</feature>
<reference evidence="3" key="1">
    <citation type="journal article" date="2006" name="PLoS Biol.">
        <title>Macronuclear genome sequence of the ciliate Tetrahymena thermophila, a model eukaryote.</title>
        <authorList>
            <person name="Eisen J.A."/>
            <person name="Coyne R.S."/>
            <person name="Wu M."/>
            <person name="Wu D."/>
            <person name="Thiagarajan M."/>
            <person name="Wortman J.R."/>
            <person name="Badger J.H."/>
            <person name="Ren Q."/>
            <person name="Amedeo P."/>
            <person name="Jones K.M."/>
            <person name="Tallon L.J."/>
            <person name="Delcher A.L."/>
            <person name="Salzberg S.L."/>
            <person name="Silva J.C."/>
            <person name="Haas B.J."/>
            <person name="Majoros W.H."/>
            <person name="Farzad M."/>
            <person name="Carlton J.M."/>
            <person name="Smith R.K. Jr."/>
            <person name="Garg J."/>
            <person name="Pearlman R.E."/>
            <person name="Karrer K.M."/>
            <person name="Sun L."/>
            <person name="Manning G."/>
            <person name="Elde N.C."/>
            <person name="Turkewitz A.P."/>
            <person name="Asai D.J."/>
            <person name="Wilkes D.E."/>
            <person name="Wang Y."/>
            <person name="Cai H."/>
            <person name="Collins K."/>
            <person name="Stewart B.A."/>
            <person name="Lee S.R."/>
            <person name="Wilamowska K."/>
            <person name="Weinberg Z."/>
            <person name="Ruzzo W.L."/>
            <person name="Wloga D."/>
            <person name="Gaertig J."/>
            <person name="Frankel J."/>
            <person name="Tsao C.-C."/>
            <person name="Gorovsky M.A."/>
            <person name="Keeling P.J."/>
            <person name="Waller R.F."/>
            <person name="Patron N.J."/>
            <person name="Cherry J.M."/>
            <person name="Stover N.A."/>
            <person name="Krieger C.J."/>
            <person name="del Toro C."/>
            <person name="Ryder H.F."/>
            <person name="Williamson S.C."/>
            <person name="Barbeau R.A."/>
            <person name="Hamilton E.P."/>
            <person name="Orias E."/>
        </authorList>
    </citation>
    <scope>NUCLEOTIDE SEQUENCE [LARGE SCALE GENOMIC DNA]</scope>
    <source>
        <strain evidence="3">SB210</strain>
    </source>
</reference>
<feature type="compositionally biased region" description="Low complexity" evidence="1">
    <location>
        <begin position="768"/>
        <end position="786"/>
    </location>
</feature>
<name>Q24BS8_TETTS</name>
<feature type="compositionally biased region" description="Polar residues" evidence="1">
    <location>
        <begin position="881"/>
        <end position="890"/>
    </location>
</feature>
<dbReference type="AlphaFoldDB" id="Q24BS8"/>
<dbReference type="GO" id="GO:0032039">
    <property type="term" value="C:integrator complex"/>
    <property type="evidence" value="ECO:0007669"/>
    <property type="project" value="TreeGrafter"/>
</dbReference>
<dbReference type="STRING" id="312017.Q24BS8"/>
<feature type="region of interest" description="Disordered" evidence="1">
    <location>
        <begin position="1002"/>
        <end position="1046"/>
    </location>
</feature>
<dbReference type="OrthoDB" id="9449012at2759"/>
<proteinExistence type="predicted"/>
<feature type="region of interest" description="Disordered" evidence="1">
    <location>
        <begin position="768"/>
        <end position="824"/>
    </location>
</feature>
<dbReference type="InterPro" id="IPR036465">
    <property type="entry name" value="vWFA_dom_sf"/>
</dbReference>
<sequence length="1170" mass="137290">MNVAFVIDNSISMNQRVYNGLSLIEIAKNGIEFILKQRMRAADSKYDTYQLFQTGYDPSQKGYPNGVQMLSSYKHDINHLFFQLKNIKTHLVTDLPGTLQNVYRQLNIFRYLNGADNIFGGRDPLKSDPSLIVLFTDESDYYQLEKLQEFIRTNRLQNKWDQTFVVFELVLPSIIEKNILDQEAYRKQLQSHLSIKVFEDVANALGGCTVIVDNYEYLFQVIDTQIIPILNKSRLNIYLQISSRHDQEIPGFIDSGIKEVVNPISNPLLPSKDIVILKIIAKLNKQFQQAKYKPDNQSTQNYSRILLPEKPAKIEDPKKPELMMNDYPKLIVDFSKIFHANMYKELEFERQELELSDWTRLISPQIIPFIKEKAYFPLYCTHEFKFNYEETQSGNQFSNQQLILIGLLRISCKDGQIIGADLLYNIWNFLEFNLIYDEIIQKKNIYIQQGGSTQTSSNMLSGSSYNTNQLPQQVEQELISKLERYFQKTPQYYWPTIRKILVDKNLQQLYDHKYSFLYGDVLQEQDEFTRNMFKFKQKERKKLDEDIKQNRYNHSIKKVACCAPNSENYEFINRQMHPKSSQRVQLENLLLAKEEILFRKIPKIYDSTPQSNIAQNKPFLNAAGQVNGDVLQPPFGIINQQQNSNSYAFFNPKLAKRFIKDDYIKRIHYKSEPVSKMSELLRSVKQQEHRDPQIDEDEIKCVKEPIPFGNPFKMIVRIKNSRLSNQQNDFISSEENYLNTNIHQGNKFTQNLLTNRLPKLKKLKKQFNQLNSQSSSPGQLSQGSTSVEQENGDSDQRLEGEIKKKIKQNEDHSSLIKSEQTSEDSQIYIIEKEDDDQQQTDSDPIIYDPSYMNTEYENQIQPEIEDSNNIYSPYSVDDSKGSTNNSQSKNIKNSYKIESEEEEYNPETTLYNSNQSNQDSQDYENTFDKKYDSFQAKNSKYENSQEEALSNLDKENNLEYTSDRILDFYNQNKLQSSINQTYEINSNYEPNISNKKFKLDTDDQVQPSAEDLDNEQGYNPDNDFDDPQNQFEEGMGSKKSSKQEKKKIKNYIHNDLVYDIRESLKNDLNNNDAGEDEYDPSLVNQQTNETTQQFTKIEFSTKYLQSPYRESHQFLLKNKNFFDNLLFIQKCQKRDDLKSYVTRQMKEITEEKFKAVFKQRVSEIVYQEKK</sequence>
<feature type="region of interest" description="Disordered" evidence="1">
    <location>
        <begin position="868"/>
        <end position="923"/>
    </location>
</feature>
<dbReference type="SUPFAM" id="SSF53300">
    <property type="entry name" value="vWA-like"/>
    <property type="match status" value="1"/>
</dbReference>
<organism evidence="2 3">
    <name type="scientific">Tetrahymena thermophila (strain SB210)</name>
    <dbReference type="NCBI Taxonomy" id="312017"/>
    <lineage>
        <taxon>Eukaryota</taxon>
        <taxon>Sar</taxon>
        <taxon>Alveolata</taxon>
        <taxon>Ciliophora</taxon>
        <taxon>Intramacronucleata</taxon>
        <taxon>Oligohymenophorea</taxon>
        <taxon>Hymenostomatida</taxon>
        <taxon>Tetrahymenina</taxon>
        <taxon>Tetrahymenidae</taxon>
        <taxon>Tetrahymena</taxon>
    </lineage>
</organism>
<dbReference type="KEGG" id="tet:TTHERM_01243440"/>
<dbReference type="eggNOG" id="ENOG502ST9R">
    <property type="taxonomic scope" value="Eukaryota"/>
</dbReference>
<dbReference type="GO" id="GO:0034472">
    <property type="term" value="P:snRNA 3'-end processing"/>
    <property type="evidence" value="ECO:0007669"/>
    <property type="project" value="TreeGrafter"/>
</dbReference>
<keyword evidence="3" id="KW-1185">Reference proteome</keyword>
<accession>Q24BS8</accession>
<dbReference type="PANTHER" id="PTHR12957">
    <property type="entry name" value="DEAD/H BOX POLYPEPTIDE 26/DICE1-RELATED"/>
    <property type="match status" value="1"/>
</dbReference>
<dbReference type="EMBL" id="GG662384">
    <property type="protein sequence ID" value="EAS05230.2"/>
    <property type="molecule type" value="Genomic_DNA"/>
</dbReference>
<dbReference type="InParanoid" id="Q24BS8"/>
<gene>
    <name evidence="2" type="ORF">TTHERM_01243440</name>
</gene>
<protein>
    <recommendedName>
        <fullName evidence="4">VWFA domain-containing protein</fullName>
    </recommendedName>
</protein>
<evidence type="ECO:0008006" key="4">
    <source>
        <dbReference type="Google" id="ProtNLM"/>
    </source>
</evidence>
<dbReference type="HOGENOM" id="CLU_278924_0_0_1"/>
<feature type="compositionally biased region" description="Polar residues" evidence="1">
    <location>
        <begin position="815"/>
        <end position="824"/>
    </location>
</feature>
<dbReference type="PANTHER" id="PTHR12957:SF2">
    <property type="entry name" value="INTEGRATOR COMPLEX SUBUNIT 6"/>
    <property type="match status" value="1"/>
</dbReference>